<dbReference type="GO" id="GO:0016020">
    <property type="term" value="C:membrane"/>
    <property type="evidence" value="ECO:0007669"/>
    <property type="project" value="UniProtKB-SubCell"/>
</dbReference>
<evidence type="ECO:0008006" key="10">
    <source>
        <dbReference type="Google" id="ProtNLM"/>
    </source>
</evidence>
<proteinExistence type="predicted"/>
<comment type="caution">
    <text evidence="8">The sequence shown here is derived from an EMBL/GenBank/DDBJ whole genome shotgun (WGS) entry which is preliminary data.</text>
</comment>
<feature type="transmembrane region" description="Helical" evidence="7">
    <location>
        <begin position="57"/>
        <end position="78"/>
    </location>
</feature>
<evidence type="ECO:0000256" key="4">
    <source>
        <dbReference type="ARBA" id="ARBA00022692"/>
    </source>
</evidence>
<dbReference type="PANTHER" id="PTHR36838">
    <property type="entry name" value="AUXIN EFFLUX CARRIER FAMILY PROTEIN"/>
    <property type="match status" value="1"/>
</dbReference>
<dbReference type="EMBL" id="QEWQ01000004">
    <property type="protein sequence ID" value="PWD80652.1"/>
    <property type="molecule type" value="Genomic_DNA"/>
</dbReference>
<dbReference type="RefSeq" id="WP_026878319.1">
    <property type="nucleotide sequence ID" value="NZ_BMYA01000002.1"/>
</dbReference>
<accession>A0A2U2ADB1</accession>
<keyword evidence="4 7" id="KW-0812">Transmembrane</keyword>
<keyword evidence="6 7" id="KW-0472">Membrane</keyword>
<evidence type="ECO:0000256" key="5">
    <source>
        <dbReference type="ARBA" id="ARBA00022989"/>
    </source>
</evidence>
<organism evidence="8 9">
    <name type="scientific">Ignatzschineria ureiclastica</name>
    <dbReference type="NCBI Taxonomy" id="472582"/>
    <lineage>
        <taxon>Bacteria</taxon>
        <taxon>Pseudomonadati</taxon>
        <taxon>Pseudomonadota</taxon>
        <taxon>Gammaproteobacteria</taxon>
        <taxon>Cardiobacteriales</taxon>
        <taxon>Ignatzschineriaceae</taxon>
        <taxon>Ignatzschineria</taxon>
    </lineage>
</organism>
<dbReference type="Proteomes" id="UP000245020">
    <property type="component" value="Unassembled WGS sequence"/>
</dbReference>
<dbReference type="PANTHER" id="PTHR36838:SF1">
    <property type="entry name" value="SLR1864 PROTEIN"/>
    <property type="match status" value="1"/>
</dbReference>
<evidence type="ECO:0000256" key="6">
    <source>
        <dbReference type="ARBA" id="ARBA00023136"/>
    </source>
</evidence>
<keyword evidence="2" id="KW-0813">Transport</keyword>
<keyword evidence="3" id="KW-1003">Cell membrane</keyword>
<feature type="transmembrane region" description="Helical" evidence="7">
    <location>
        <begin position="246"/>
        <end position="267"/>
    </location>
</feature>
<evidence type="ECO:0000256" key="3">
    <source>
        <dbReference type="ARBA" id="ARBA00022475"/>
    </source>
</evidence>
<dbReference type="Pfam" id="PF03547">
    <property type="entry name" value="Mem_trans"/>
    <property type="match status" value="1"/>
</dbReference>
<sequence length="300" mass="32708">MNGIILIIACLIAGKAVTAAITCKKEFIYSLNRVAITIALPALILDKVHSQAFSLEAIFPLLSPWILFFITIGLVYILRIFIPMSRITMGTLILLAGTSNTSFVGIPLIQAMMGTEQYLGIALWIDQSNFILLFTLGAFIADFYSGEQVSIIKNLKVLLKYPPIIALILAFLLKPFTYPEFVTYTLEAFGSLITPLTMISVGASLALPSNKKLVGYLSIGLIIKLILLPLIVLGILLFIYASPNVYINQIVLMQAGMAPMVIAVIIALEKGLDGELASIMTAIGIPLSFITVPLFYYLII</sequence>
<comment type="subcellular location">
    <subcellularLocation>
        <location evidence="1">Membrane</location>
        <topology evidence="1">Multi-pass membrane protein</topology>
    </subcellularLocation>
</comment>
<evidence type="ECO:0000256" key="2">
    <source>
        <dbReference type="ARBA" id="ARBA00022448"/>
    </source>
</evidence>
<feature type="transmembrane region" description="Helical" evidence="7">
    <location>
        <begin position="157"/>
        <end position="176"/>
    </location>
</feature>
<protein>
    <recommendedName>
        <fullName evidence="10">Transporter</fullName>
    </recommendedName>
</protein>
<dbReference type="InterPro" id="IPR004776">
    <property type="entry name" value="Mem_transp_PIN-like"/>
</dbReference>
<dbReference type="GO" id="GO:0055085">
    <property type="term" value="P:transmembrane transport"/>
    <property type="evidence" value="ECO:0007669"/>
    <property type="project" value="InterPro"/>
</dbReference>
<feature type="transmembrane region" description="Helical" evidence="7">
    <location>
        <begin position="214"/>
        <end position="240"/>
    </location>
</feature>
<evidence type="ECO:0000256" key="7">
    <source>
        <dbReference type="SAM" id="Phobius"/>
    </source>
</evidence>
<keyword evidence="5 7" id="KW-1133">Transmembrane helix</keyword>
<evidence type="ECO:0000313" key="8">
    <source>
        <dbReference type="EMBL" id="PWD80652.1"/>
    </source>
</evidence>
<feature type="transmembrane region" description="Helical" evidence="7">
    <location>
        <begin position="121"/>
        <end position="145"/>
    </location>
</feature>
<feature type="transmembrane region" description="Helical" evidence="7">
    <location>
        <begin position="90"/>
        <end position="109"/>
    </location>
</feature>
<keyword evidence="9" id="KW-1185">Reference proteome</keyword>
<dbReference type="OrthoDB" id="9786183at2"/>
<gene>
    <name evidence="8" type="ORF">DC083_05880</name>
</gene>
<name>A0A2U2ADB1_9GAMM</name>
<reference evidence="9" key="1">
    <citation type="submission" date="2018-05" db="EMBL/GenBank/DDBJ databases">
        <title>Ignatzschineria dubaiensis sp. nov., isolated from necrotic foot tissues of dromedaries (Camelus dromedarius) and associated maggots in Dubai, United Arab Emirates.</title>
        <authorList>
            <person name="Tsang C.C."/>
            <person name="Tang J.Y.M."/>
            <person name="Fong J.Y.H."/>
            <person name="Kinne J."/>
            <person name="Lee H.H."/>
            <person name="Joseph M."/>
            <person name="Jose S."/>
            <person name="Schuster R.K."/>
            <person name="Tang Y."/>
            <person name="Sivakumar S."/>
            <person name="Chen J.H.K."/>
            <person name="Teng J.L.L."/>
            <person name="Lau S.K.P."/>
            <person name="Wernery U."/>
            <person name="Woo P.C.Y."/>
        </authorList>
    </citation>
    <scope>NUCLEOTIDE SEQUENCE [LARGE SCALE GENOMIC DNA]</scope>
    <source>
        <strain evidence="9">KCTC 22644</strain>
    </source>
</reference>
<feature type="transmembrane region" description="Helical" evidence="7">
    <location>
        <begin position="279"/>
        <end position="299"/>
    </location>
</feature>
<evidence type="ECO:0000313" key="9">
    <source>
        <dbReference type="Proteomes" id="UP000245020"/>
    </source>
</evidence>
<dbReference type="AlphaFoldDB" id="A0A2U2ADB1"/>
<evidence type="ECO:0000256" key="1">
    <source>
        <dbReference type="ARBA" id="ARBA00004141"/>
    </source>
</evidence>